<proteinExistence type="predicted"/>
<name>A0A1J5T3J5_9ZZZZ</name>
<keyword evidence="3" id="KW-0325">Glycoprotein</keyword>
<dbReference type="InterPro" id="IPR013517">
    <property type="entry name" value="FG-GAP"/>
</dbReference>
<evidence type="ECO:0000259" key="4">
    <source>
        <dbReference type="Pfam" id="PF07593"/>
    </source>
</evidence>
<keyword evidence="2" id="KW-0677">Repeat</keyword>
<dbReference type="Pfam" id="PF07593">
    <property type="entry name" value="UnbV_ASPIC"/>
    <property type="match status" value="1"/>
</dbReference>
<evidence type="ECO:0000313" key="5">
    <source>
        <dbReference type="EMBL" id="OIR08412.1"/>
    </source>
</evidence>
<evidence type="ECO:0000256" key="2">
    <source>
        <dbReference type="ARBA" id="ARBA00022737"/>
    </source>
</evidence>
<dbReference type="AlphaFoldDB" id="A0A1J5T3J5"/>
<sequence>MLNIKSLSAILCFLLFTASCHNSKNEDALFELKNNTGIDFSNKIHDSKEANIFNYRNFYNGAGVAIGDLNNDGLADIFFTANQGSNKLYLNKGNFKFDDISAKAGFTDKKQWSTGVVLVDINGDGWLDIFVCNAGNMMDSSLRKNQLFINNHDLTFTESAEKYGLANTGYTTQVSFFDYDGDGDLDCFIVNNSPIPVNTLNYANKRSLPAKDWPVADFLKGGGDHLFRNDNGHFTEVTYQAGIHGSLISFGLGVTIGDVNGDGWPDVYVSNDFFERDYLYINQQDGTFKDELEDRVRHTSLASMGADMVDINNDGYPDIFTTDMLPYDNFRLKTTTSFDNIDVYRLKENSGFYHQFMQNTVQLNNKNGKFSEIANYCGVPASDWSWGGLLFDADNDGYSDLYICNGIYHDLTNQDFIDFFANDIVQKMVLSGKKGEVDEIINKMSSTPLKNKVYRNTGKLKFEDVGDKWGFTQPSFSNGAAYGDLDNDGDLDLVVNNVNETAFVYENKSIEKNKNNYIAFSLKGEGQNTFAIGAKIKVFVGDQILSREIIPSRGFQSSSDYKAIIGLGKNTKIDSAKIIWPNRTVSSYQTLAINTVHKIDQAKEKTILFHPEIKSTKPLLKQVKSNFDKHEEDDFIELYTERNIPIMLSKEGPRATVGDVNGDGLQDVYICGSNGKGGQLYLQTKSGSFIKKQTKAFMDDAAIEGTSCLFFDCDGDGDLDLFVGAGGDRALPNSNAMQNHLYKNDGKGNFTSATTFKNINSNTSVVLAFDFDGDGDQDLFIGGRNVSYRYGTNATSTILMNDGKGNFTDVTSEKAKTISDIGMVTDAVWADVLGDGKNQLIMVGDWMTPRIFSYTNNYFQEVSTNLNDMFGWWRSIAVADLNGDGKKDLIIGNIGENSYFHPTKEGPVKLWLNDYDMNGTLDKVLTYTDNKRDVTVFLKHDLEEQLPVIKKQNLKHEEFAKKSVQELFTPELIKSSVVKTFNYCSSVIAWNDGKGHFTIEKLPVQIQLSSANVVRSIDINNDGKPDLVIGGNEFGFPPQFGRIDASYGSLLINEGNKQFKVLDYDQSGLELTGQVRDIKEINTGNKRNLLFLRNSELPVLYEITSPELSSSKSSKK</sequence>
<evidence type="ECO:0000256" key="3">
    <source>
        <dbReference type="ARBA" id="ARBA00023180"/>
    </source>
</evidence>
<gene>
    <name evidence="5" type="ORF">GALL_95800</name>
</gene>
<dbReference type="InterPro" id="IPR027039">
    <property type="entry name" value="Crtac1"/>
</dbReference>
<evidence type="ECO:0000256" key="1">
    <source>
        <dbReference type="ARBA" id="ARBA00022729"/>
    </source>
</evidence>
<dbReference type="SUPFAM" id="SSF69318">
    <property type="entry name" value="Integrin alpha N-terminal domain"/>
    <property type="match status" value="3"/>
</dbReference>
<dbReference type="PROSITE" id="PS51257">
    <property type="entry name" value="PROKAR_LIPOPROTEIN"/>
    <property type="match status" value="1"/>
</dbReference>
<keyword evidence="1" id="KW-0732">Signal</keyword>
<dbReference type="InterPro" id="IPR028994">
    <property type="entry name" value="Integrin_alpha_N"/>
</dbReference>
<reference evidence="5" key="1">
    <citation type="submission" date="2016-10" db="EMBL/GenBank/DDBJ databases">
        <title>Sequence of Gallionella enrichment culture.</title>
        <authorList>
            <person name="Poehlein A."/>
            <person name="Muehling M."/>
            <person name="Daniel R."/>
        </authorList>
    </citation>
    <scope>NUCLEOTIDE SEQUENCE</scope>
</reference>
<protein>
    <submittedName>
        <fullName evidence="5">FG-GAP repeat protein</fullName>
    </submittedName>
</protein>
<organism evidence="5">
    <name type="scientific">mine drainage metagenome</name>
    <dbReference type="NCBI Taxonomy" id="410659"/>
    <lineage>
        <taxon>unclassified sequences</taxon>
        <taxon>metagenomes</taxon>
        <taxon>ecological metagenomes</taxon>
    </lineage>
</organism>
<comment type="caution">
    <text evidence="5">The sequence shown here is derived from an EMBL/GenBank/DDBJ whole genome shotgun (WGS) entry which is preliminary data.</text>
</comment>
<dbReference type="EMBL" id="MLJW01000032">
    <property type="protein sequence ID" value="OIR08412.1"/>
    <property type="molecule type" value="Genomic_DNA"/>
</dbReference>
<feature type="domain" description="ASPIC/UnbV" evidence="4">
    <location>
        <begin position="531"/>
        <end position="596"/>
    </location>
</feature>
<dbReference type="Pfam" id="PF13517">
    <property type="entry name" value="FG-GAP_3"/>
    <property type="match status" value="6"/>
</dbReference>
<dbReference type="PANTHER" id="PTHR16026">
    <property type="entry name" value="CARTILAGE ACIDIC PROTEIN 1"/>
    <property type="match status" value="1"/>
</dbReference>
<accession>A0A1J5T3J5</accession>
<dbReference type="InterPro" id="IPR011519">
    <property type="entry name" value="UnbV_ASPIC"/>
</dbReference>
<dbReference type="Gene3D" id="2.130.10.130">
    <property type="entry name" value="Integrin alpha, N-terminal"/>
    <property type="match status" value="4"/>
</dbReference>
<dbReference type="PANTHER" id="PTHR16026:SF0">
    <property type="entry name" value="CARTILAGE ACIDIC PROTEIN 1"/>
    <property type="match status" value="1"/>
</dbReference>
<dbReference type="InterPro" id="IPR013519">
    <property type="entry name" value="Int_alpha_beta-p"/>
</dbReference>
<dbReference type="SMART" id="SM00191">
    <property type="entry name" value="Int_alpha"/>
    <property type="match status" value="4"/>
</dbReference>